<evidence type="ECO:0000313" key="3">
    <source>
        <dbReference type="EMBL" id="KAK7487689.1"/>
    </source>
</evidence>
<feature type="compositionally biased region" description="Low complexity" evidence="1">
    <location>
        <begin position="545"/>
        <end position="554"/>
    </location>
</feature>
<dbReference type="SUPFAM" id="SSF48065">
    <property type="entry name" value="DBL homology domain (DH-domain)"/>
    <property type="match status" value="1"/>
</dbReference>
<dbReference type="InterPro" id="IPR000219">
    <property type="entry name" value="DH_dom"/>
</dbReference>
<sequence length="855" mass="97124">MEKRYYDWAAKSFVWTPLERHFIQSALGSYYEPSLPFQKDREKHEQLHEILSGYSNNGLPPLPELLNLGRPTFDEAAFNMEAHWSILVDNASAVCVPAGLCSPRSVFPQGCDGSPRSMFSQALTKRQHDQQEAVWELLQTELSYISQIRVIIDVFKSCLLNVQQESLLNEIETERLFSNIDKILESNCKLWQDSLCKVLEDARSHHHPLNPSIMKPSFTREFQKVVDPYTRYCMEQKQCLEYMKARHSDNDLFKIFVVWAEQQKQCNRLKLTDLLVKPMQRLTKYSLLLQAILRKTDDERQRRDLLEMIASVDKYVTSINSQMQQQHELERLEAIMTKIEAYDAVEAPNDECVKIIQEYNTNFNLMAPMSGFHITHTRALLMHSSLRMKESQSRTDVDCFLFTDLILICKSSKRMDKFKIIRPPMRLDRIVVSELRDKGSFLLIYMNEYHIPISAYSFHGDQAAVRVWLEKIREAQTDYGRQKLEDQTQHRLSQAAAVTEEVVYSPLPGTTPLTMEHTPAVSFPRSQSMESTEGRFIPNITPARSPTTENSSPEKSPPPSQRTPAALERTGSCNEFSPASLNMTRVVNQSRHASSSPEFSPSTDRRHKPVKACHSVPNMSGGQLQIVDNDDDDIGDTGLTMDVMSVNAAVGSLSLSQTNLAEPGPVDDDYNSKLNKLNQRRVSRTEKRYYTADSIQELRRTEKDSSIHKRLSWQNENHLEGKLRKKVLSSDSVHSIPSSSGVSSTASLHLNPESDISEETELAHKRDDSQISNPDMRNDLSPSHLASQGHNTKAKSSPDIVLLFNSLTTGEQEQGISSVGLPAVVDGERQGKKLTHAQLLKMKKQLLLNTDVEAS</sequence>
<dbReference type="AlphaFoldDB" id="A0ABD0KKR7"/>
<evidence type="ECO:0000256" key="1">
    <source>
        <dbReference type="SAM" id="MobiDB-lite"/>
    </source>
</evidence>
<dbReference type="Proteomes" id="UP001519460">
    <property type="component" value="Unassembled WGS sequence"/>
</dbReference>
<dbReference type="PANTHER" id="PTHR13217">
    <property type="entry name" value="PLECKSTRIN HOMOLOGY DOMAIN-CONTAINING FAMILY G MEMBER 7"/>
    <property type="match status" value="1"/>
</dbReference>
<dbReference type="EMBL" id="JACVVK020000161">
    <property type="protein sequence ID" value="KAK7487689.1"/>
    <property type="molecule type" value="Genomic_DNA"/>
</dbReference>
<proteinExistence type="predicted"/>
<feature type="non-terminal residue" evidence="3">
    <location>
        <position position="855"/>
    </location>
</feature>
<dbReference type="CDD" id="cd00160">
    <property type="entry name" value="RhoGEF"/>
    <property type="match status" value="1"/>
</dbReference>
<name>A0ABD0KKR7_9CAEN</name>
<evidence type="ECO:0000313" key="4">
    <source>
        <dbReference type="Proteomes" id="UP001519460"/>
    </source>
</evidence>
<accession>A0ABD0KKR7</accession>
<feature type="compositionally biased region" description="Low complexity" evidence="1">
    <location>
        <begin position="729"/>
        <end position="747"/>
    </location>
</feature>
<evidence type="ECO:0000259" key="2">
    <source>
        <dbReference type="PROSITE" id="PS50010"/>
    </source>
</evidence>
<comment type="caution">
    <text evidence="3">The sequence shown here is derived from an EMBL/GenBank/DDBJ whole genome shotgun (WGS) entry which is preliminary data.</text>
</comment>
<dbReference type="InterPro" id="IPR040181">
    <property type="entry name" value="PKHG5/7"/>
</dbReference>
<keyword evidence="4" id="KW-1185">Reference proteome</keyword>
<dbReference type="Gene3D" id="2.30.29.30">
    <property type="entry name" value="Pleckstrin-homology domain (PH domain)/Phosphotyrosine-binding domain (PTB)"/>
    <property type="match status" value="1"/>
</dbReference>
<dbReference type="SMART" id="SM00325">
    <property type="entry name" value="RhoGEF"/>
    <property type="match status" value="1"/>
</dbReference>
<feature type="compositionally biased region" description="Polar residues" evidence="1">
    <location>
        <begin position="770"/>
        <end position="795"/>
    </location>
</feature>
<organism evidence="3 4">
    <name type="scientific">Batillaria attramentaria</name>
    <dbReference type="NCBI Taxonomy" id="370345"/>
    <lineage>
        <taxon>Eukaryota</taxon>
        <taxon>Metazoa</taxon>
        <taxon>Spiralia</taxon>
        <taxon>Lophotrochozoa</taxon>
        <taxon>Mollusca</taxon>
        <taxon>Gastropoda</taxon>
        <taxon>Caenogastropoda</taxon>
        <taxon>Sorbeoconcha</taxon>
        <taxon>Cerithioidea</taxon>
        <taxon>Batillariidae</taxon>
        <taxon>Batillaria</taxon>
    </lineage>
</organism>
<reference evidence="3 4" key="1">
    <citation type="journal article" date="2023" name="Sci. Data">
        <title>Genome assembly of the Korean intertidal mud-creeper Batillaria attramentaria.</title>
        <authorList>
            <person name="Patra A.K."/>
            <person name="Ho P.T."/>
            <person name="Jun S."/>
            <person name="Lee S.J."/>
            <person name="Kim Y."/>
            <person name="Won Y.J."/>
        </authorList>
    </citation>
    <scope>NUCLEOTIDE SEQUENCE [LARGE SCALE GENOMIC DNA]</scope>
    <source>
        <strain evidence="3">Wonlab-2016</strain>
    </source>
</reference>
<dbReference type="InterPro" id="IPR035899">
    <property type="entry name" value="DBL_dom_sf"/>
</dbReference>
<dbReference type="CDD" id="cd13244">
    <property type="entry name" value="PH_PLEKHG5_G6"/>
    <property type="match status" value="1"/>
</dbReference>
<feature type="region of interest" description="Disordered" evidence="1">
    <location>
        <begin position="522"/>
        <end position="623"/>
    </location>
</feature>
<dbReference type="Gene3D" id="1.20.900.10">
    <property type="entry name" value="Dbl homology (DH) domain"/>
    <property type="match status" value="1"/>
</dbReference>
<dbReference type="SUPFAM" id="SSF50729">
    <property type="entry name" value="PH domain-like"/>
    <property type="match status" value="1"/>
</dbReference>
<dbReference type="Pfam" id="PF00621">
    <property type="entry name" value="RhoGEF"/>
    <property type="match status" value="1"/>
</dbReference>
<feature type="region of interest" description="Disordered" evidence="1">
    <location>
        <begin position="727"/>
        <end position="796"/>
    </location>
</feature>
<dbReference type="PANTHER" id="PTHR13217:SF11">
    <property type="entry name" value="PLECKSTRIN HOMOLOGY DOMAIN-CONTAINING FAMILY G MEMBER 5"/>
    <property type="match status" value="1"/>
</dbReference>
<gene>
    <name evidence="3" type="ORF">BaRGS_00021108</name>
</gene>
<feature type="domain" description="DH" evidence="2">
    <location>
        <begin position="129"/>
        <end position="322"/>
    </location>
</feature>
<protein>
    <recommendedName>
        <fullName evidence="2">DH domain-containing protein</fullName>
    </recommendedName>
</protein>
<feature type="compositionally biased region" description="Polar residues" evidence="1">
    <location>
        <begin position="571"/>
        <end position="602"/>
    </location>
</feature>
<dbReference type="PROSITE" id="PS50010">
    <property type="entry name" value="DH_2"/>
    <property type="match status" value="1"/>
</dbReference>
<dbReference type="InterPro" id="IPR011993">
    <property type="entry name" value="PH-like_dom_sf"/>
</dbReference>